<sequence length="47" mass="5323">MTKNNKTSKPSYEKPSFSDPKHEQSSLDKPSFTFNDPASPSKPRPKQ</sequence>
<evidence type="ECO:0000313" key="2">
    <source>
        <dbReference type="EMBL" id="MDP1421688.1"/>
    </source>
</evidence>
<gene>
    <name evidence="2" type="ORF">Q8G35_25810</name>
</gene>
<dbReference type="Proteomes" id="UP001178277">
    <property type="component" value="Unassembled WGS sequence"/>
</dbReference>
<feature type="region of interest" description="Disordered" evidence="1">
    <location>
        <begin position="1"/>
        <end position="47"/>
    </location>
</feature>
<evidence type="ECO:0000256" key="1">
    <source>
        <dbReference type="SAM" id="MobiDB-lite"/>
    </source>
</evidence>
<reference evidence="2" key="1">
    <citation type="submission" date="2023-07" db="EMBL/GenBank/DDBJ databases">
        <title>Murine gut Bacillus species.</title>
        <authorList>
            <person name="Gutman E."/>
            <person name="Hashuel R."/>
            <person name="Litvak Y."/>
        </authorList>
    </citation>
    <scope>NUCLEOTIDE SEQUENCE</scope>
    <source>
        <strain evidence="2">RU283</strain>
    </source>
</reference>
<dbReference type="AlphaFoldDB" id="A0AA90P6R7"/>
<accession>A0AA90P6R7</accession>
<proteinExistence type="predicted"/>
<feature type="compositionally biased region" description="Polar residues" evidence="1">
    <location>
        <begin position="1"/>
        <end position="10"/>
    </location>
</feature>
<name>A0AA90P6R7_9BACI</name>
<protein>
    <submittedName>
        <fullName evidence="2">Uncharacterized protein</fullName>
    </submittedName>
</protein>
<dbReference type="RefSeq" id="WP_305162688.1">
    <property type="nucleotide sequence ID" value="NZ_JAUUTP010000048.1"/>
</dbReference>
<dbReference type="EMBL" id="JAUUTP010000048">
    <property type="protein sequence ID" value="MDP1421688.1"/>
    <property type="molecule type" value="Genomic_DNA"/>
</dbReference>
<evidence type="ECO:0000313" key="3">
    <source>
        <dbReference type="Proteomes" id="UP001178277"/>
    </source>
</evidence>
<comment type="caution">
    <text evidence="2">The sequence shown here is derived from an EMBL/GenBank/DDBJ whole genome shotgun (WGS) entry which is preliminary data.</text>
</comment>
<organism evidence="2 3">
    <name type="scientific">Peribacillus simplex</name>
    <dbReference type="NCBI Taxonomy" id="1478"/>
    <lineage>
        <taxon>Bacteria</taxon>
        <taxon>Bacillati</taxon>
        <taxon>Bacillota</taxon>
        <taxon>Bacilli</taxon>
        <taxon>Bacillales</taxon>
        <taxon>Bacillaceae</taxon>
        <taxon>Peribacillus</taxon>
    </lineage>
</organism>